<dbReference type="Proteomes" id="UP000762676">
    <property type="component" value="Unassembled WGS sequence"/>
</dbReference>
<dbReference type="EMBL" id="BMAT01004423">
    <property type="protein sequence ID" value="GFR73193.1"/>
    <property type="molecule type" value="Genomic_DNA"/>
</dbReference>
<comment type="caution">
    <text evidence="1">The sequence shown here is derived from an EMBL/GenBank/DDBJ whole genome shotgun (WGS) entry which is preliminary data.</text>
</comment>
<gene>
    <name evidence="1" type="ORF">ElyMa_002132000</name>
</gene>
<dbReference type="Gene3D" id="3.40.50.720">
    <property type="entry name" value="NAD(P)-binding Rossmann-like Domain"/>
    <property type="match status" value="1"/>
</dbReference>
<evidence type="ECO:0000313" key="2">
    <source>
        <dbReference type="Proteomes" id="UP000762676"/>
    </source>
</evidence>
<protein>
    <submittedName>
        <fullName evidence="1">Hipothetical protein</fullName>
    </submittedName>
</protein>
<accession>A0AAV4FIG2</accession>
<dbReference type="AlphaFoldDB" id="A0AAV4FIG2"/>
<proteinExistence type="predicted"/>
<reference evidence="1 2" key="1">
    <citation type="journal article" date="2021" name="Elife">
        <title>Chloroplast acquisition without the gene transfer in kleptoplastic sea slugs, Plakobranchus ocellatus.</title>
        <authorList>
            <person name="Maeda T."/>
            <person name="Takahashi S."/>
            <person name="Yoshida T."/>
            <person name="Shimamura S."/>
            <person name="Takaki Y."/>
            <person name="Nagai Y."/>
            <person name="Toyoda A."/>
            <person name="Suzuki Y."/>
            <person name="Arimoto A."/>
            <person name="Ishii H."/>
            <person name="Satoh N."/>
            <person name="Nishiyama T."/>
            <person name="Hasebe M."/>
            <person name="Maruyama T."/>
            <person name="Minagawa J."/>
            <person name="Obokata J."/>
            <person name="Shigenobu S."/>
        </authorList>
    </citation>
    <scope>NUCLEOTIDE SEQUENCE [LARGE SCALE GENOMIC DNA]</scope>
</reference>
<name>A0AAV4FIG2_9GAST</name>
<evidence type="ECO:0000313" key="1">
    <source>
        <dbReference type="EMBL" id="GFR73193.1"/>
    </source>
</evidence>
<dbReference type="Gene3D" id="3.90.180.10">
    <property type="entry name" value="Medium-chain alcohol dehydrogenases, catalytic domain"/>
    <property type="match status" value="1"/>
</dbReference>
<organism evidence="1 2">
    <name type="scientific">Elysia marginata</name>
    <dbReference type="NCBI Taxonomy" id="1093978"/>
    <lineage>
        <taxon>Eukaryota</taxon>
        <taxon>Metazoa</taxon>
        <taxon>Spiralia</taxon>
        <taxon>Lophotrochozoa</taxon>
        <taxon>Mollusca</taxon>
        <taxon>Gastropoda</taxon>
        <taxon>Heterobranchia</taxon>
        <taxon>Euthyneura</taxon>
        <taxon>Panpulmonata</taxon>
        <taxon>Sacoglossa</taxon>
        <taxon>Placobranchoidea</taxon>
        <taxon>Plakobranchidae</taxon>
        <taxon>Elysia</taxon>
    </lineage>
</organism>
<keyword evidence="2" id="KW-1185">Reference proteome</keyword>
<sequence>MLGAISQYTNEGGYRQNTDPLPFSSLALWKSADIRGFYLPHYFDQVPEHVSKLQKLVADGQLDVAMDNGCNTDTGPFKGIEKICEGLEVREDITFL</sequence>